<dbReference type="Proteomes" id="UP001564657">
    <property type="component" value="Unassembled WGS sequence"/>
</dbReference>
<organism evidence="1 2">
    <name type="scientific">Clostridium moutaii</name>
    <dbReference type="NCBI Taxonomy" id="3240932"/>
    <lineage>
        <taxon>Bacteria</taxon>
        <taxon>Bacillati</taxon>
        <taxon>Bacillota</taxon>
        <taxon>Clostridia</taxon>
        <taxon>Eubacteriales</taxon>
        <taxon>Clostridiaceae</taxon>
        <taxon>Clostridium</taxon>
    </lineage>
</organism>
<keyword evidence="2" id="KW-1185">Reference proteome</keyword>
<evidence type="ECO:0000313" key="1">
    <source>
        <dbReference type="EMBL" id="MEY8001615.1"/>
    </source>
</evidence>
<sequence length="81" mass="9181">MDKEQLIPKLPSSTFEKLYSLKAKQELINEGAITWLPLNGGLIKMQFDVTNIPFKNIDDAVNILTSMFHNLLVDGFINKIC</sequence>
<gene>
    <name evidence="1" type="ORF">AB8U03_15705</name>
</gene>
<proteinExistence type="predicted"/>
<accession>A0ABV4BSZ1</accession>
<evidence type="ECO:0000313" key="2">
    <source>
        <dbReference type="Proteomes" id="UP001564657"/>
    </source>
</evidence>
<comment type="caution">
    <text evidence="1">The sequence shown here is derived from an EMBL/GenBank/DDBJ whole genome shotgun (WGS) entry which is preliminary data.</text>
</comment>
<dbReference type="RefSeq" id="WP_369705508.1">
    <property type="nucleotide sequence ID" value="NZ_JBGEWD010000021.1"/>
</dbReference>
<protein>
    <submittedName>
        <fullName evidence="1">Uncharacterized protein</fullName>
    </submittedName>
</protein>
<name>A0ABV4BSZ1_9CLOT</name>
<dbReference type="EMBL" id="JBGEWD010000021">
    <property type="protein sequence ID" value="MEY8001615.1"/>
    <property type="molecule type" value="Genomic_DNA"/>
</dbReference>
<reference evidence="1 2" key="1">
    <citation type="submission" date="2024-08" db="EMBL/GenBank/DDBJ databases">
        <title>Clostridium lapicellarii sp. nov., and Clostridium renhuaiense sp. nov., two species isolated from the mud in a fermentation cellar used for producing sauce-flavour Chinese liquors.</title>
        <authorList>
            <person name="Yang F."/>
            <person name="Wang H."/>
            <person name="Chen L.Q."/>
            <person name="Zhou N."/>
            <person name="Lu J.J."/>
            <person name="Pu X.X."/>
            <person name="Wan B."/>
            <person name="Wang L."/>
            <person name="Liu S.J."/>
        </authorList>
    </citation>
    <scope>NUCLEOTIDE SEQUENCE [LARGE SCALE GENOMIC DNA]</scope>
    <source>
        <strain evidence="1 2">MT-5</strain>
    </source>
</reference>